<name>A0ABS7AQV4_9CLOT</name>
<dbReference type="InterPro" id="IPR032256">
    <property type="entry name" value="DUF4829"/>
</dbReference>
<accession>A0ABS7AQV4</accession>
<dbReference type="PROSITE" id="PS51257">
    <property type="entry name" value="PROKAR_LIPOPROTEIN"/>
    <property type="match status" value="1"/>
</dbReference>
<protein>
    <submittedName>
        <fullName evidence="2">DUF4829 domain-containing protein</fullName>
    </submittedName>
</protein>
<reference evidence="2 3" key="1">
    <citation type="submission" date="2021-07" db="EMBL/GenBank/DDBJ databases">
        <title>Clostridium weizhouense sp. nov., an anaerobic bacterium isolated from activated sludge of Petroleum wastewater.</title>
        <authorList>
            <person name="Li Q."/>
        </authorList>
    </citation>
    <scope>NUCLEOTIDE SEQUENCE [LARGE SCALE GENOMIC DNA]</scope>
    <source>
        <strain evidence="2 3">YB-6</strain>
    </source>
</reference>
<dbReference type="EMBL" id="JAHXPT010000011">
    <property type="protein sequence ID" value="MBW6411048.1"/>
    <property type="molecule type" value="Genomic_DNA"/>
</dbReference>
<proteinExistence type="predicted"/>
<comment type="caution">
    <text evidence="2">The sequence shown here is derived from an EMBL/GenBank/DDBJ whole genome shotgun (WGS) entry which is preliminary data.</text>
</comment>
<evidence type="ECO:0000313" key="3">
    <source>
        <dbReference type="Proteomes" id="UP001519921"/>
    </source>
</evidence>
<gene>
    <name evidence="2" type="ORF">KYD98_13200</name>
</gene>
<dbReference type="Pfam" id="PF16111">
    <property type="entry name" value="DUF4829"/>
    <property type="match status" value="1"/>
</dbReference>
<sequence length="180" mass="20945">MRDYKIAKSITLILLVFIIMIFVVSCSEQNVGNNKNEIANEEISIVPVNPIILTQAIKLPEDVIRDAFEYENAHQLKSLLECYTIRHKDTNFRLDNLESCKLESLSLIKDESIYNSYFKSGLGLINGVKRENVRIYTVKYNVQYKDQSKEPEDSGERKKMFTLIRENNLGEWKIEEIGEF</sequence>
<organism evidence="2 3">
    <name type="scientific">Clostridium weizhouense</name>
    <dbReference type="NCBI Taxonomy" id="2859781"/>
    <lineage>
        <taxon>Bacteria</taxon>
        <taxon>Bacillati</taxon>
        <taxon>Bacillota</taxon>
        <taxon>Clostridia</taxon>
        <taxon>Eubacteriales</taxon>
        <taxon>Clostridiaceae</taxon>
        <taxon>Clostridium</taxon>
    </lineage>
</organism>
<evidence type="ECO:0000313" key="2">
    <source>
        <dbReference type="EMBL" id="MBW6411048.1"/>
    </source>
</evidence>
<keyword evidence="3" id="KW-1185">Reference proteome</keyword>
<evidence type="ECO:0000259" key="1">
    <source>
        <dbReference type="Pfam" id="PF16111"/>
    </source>
</evidence>
<feature type="domain" description="DUF4829" evidence="1">
    <location>
        <begin position="61"/>
        <end position="178"/>
    </location>
</feature>
<dbReference type="Proteomes" id="UP001519921">
    <property type="component" value="Unassembled WGS sequence"/>
</dbReference>